<dbReference type="Gene3D" id="3.10.290.30">
    <property type="entry name" value="MM3350-like"/>
    <property type="match status" value="1"/>
</dbReference>
<feature type="domain" description="Plasmid pRiA4b Orf3-like" evidence="1">
    <location>
        <begin position="4"/>
        <end position="60"/>
    </location>
</feature>
<sequence length="61" mass="6906">MRLHSVRIERITDAVPGMTYPCLVEATGRCPPEDVGGPWGYREFLDVIADPDHEEHAEQLE</sequence>
<evidence type="ECO:0000259" key="1">
    <source>
        <dbReference type="Pfam" id="PF07929"/>
    </source>
</evidence>
<dbReference type="PANTHER" id="PTHR41878">
    <property type="entry name" value="LEXA REPRESSOR-RELATED"/>
    <property type="match status" value="1"/>
</dbReference>
<dbReference type="InterPro" id="IPR012912">
    <property type="entry name" value="Plasmid_pRiA4b_Orf3-like"/>
</dbReference>
<organism evidence="2 3">
    <name type="scientific">Acidiphilium cryptum (strain JF-5)</name>
    <dbReference type="NCBI Taxonomy" id="349163"/>
    <lineage>
        <taxon>Bacteria</taxon>
        <taxon>Pseudomonadati</taxon>
        <taxon>Pseudomonadota</taxon>
        <taxon>Alphaproteobacteria</taxon>
        <taxon>Acetobacterales</taxon>
        <taxon>Acidocellaceae</taxon>
        <taxon>Acidiphilium</taxon>
    </lineage>
</organism>
<name>A5FWP0_ACICJ</name>
<dbReference type="EMBL" id="CP000697">
    <property type="protein sequence ID" value="ABQ30022.1"/>
    <property type="molecule type" value="Genomic_DNA"/>
</dbReference>
<dbReference type="InterPro" id="IPR024047">
    <property type="entry name" value="MM3350-like_sf"/>
</dbReference>
<dbReference type="STRING" id="349163.Acry_0803"/>
<accession>A5FWP0</accession>
<gene>
    <name evidence="2" type="ordered locus">Acry_0803</name>
</gene>
<dbReference type="Proteomes" id="UP000000245">
    <property type="component" value="Chromosome"/>
</dbReference>
<evidence type="ECO:0000313" key="3">
    <source>
        <dbReference type="Proteomes" id="UP000000245"/>
    </source>
</evidence>
<dbReference type="RefSeq" id="WP_011941791.1">
    <property type="nucleotide sequence ID" value="NC_009484.1"/>
</dbReference>
<dbReference type="HOGENOM" id="CLU_2911872_0_0_5"/>
<proteinExistence type="predicted"/>
<dbReference type="SUPFAM" id="SSF159941">
    <property type="entry name" value="MM3350-like"/>
    <property type="match status" value="1"/>
</dbReference>
<reference evidence="2 3" key="1">
    <citation type="submission" date="2007-05" db="EMBL/GenBank/DDBJ databases">
        <title>Complete sequence of chromosome of Acidiphilium cryptum JF-5.</title>
        <authorList>
            <consortium name="US DOE Joint Genome Institute"/>
            <person name="Copeland A."/>
            <person name="Lucas S."/>
            <person name="Lapidus A."/>
            <person name="Barry K."/>
            <person name="Detter J.C."/>
            <person name="Glavina del Rio T."/>
            <person name="Hammon N."/>
            <person name="Israni S."/>
            <person name="Dalin E."/>
            <person name="Tice H."/>
            <person name="Pitluck S."/>
            <person name="Sims D."/>
            <person name="Brettin T."/>
            <person name="Bruce D."/>
            <person name="Han C."/>
            <person name="Schmutz J."/>
            <person name="Larimer F."/>
            <person name="Land M."/>
            <person name="Hauser L."/>
            <person name="Kyrpides N."/>
            <person name="Kim E."/>
            <person name="Magnuson T."/>
            <person name="Richardson P."/>
        </authorList>
    </citation>
    <scope>NUCLEOTIDE SEQUENCE [LARGE SCALE GENOMIC DNA]</scope>
    <source>
        <strain evidence="2 3">JF-5</strain>
    </source>
</reference>
<evidence type="ECO:0000313" key="2">
    <source>
        <dbReference type="EMBL" id="ABQ30022.1"/>
    </source>
</evidence>
<dbReference type="eggNOG" id="COG1846">
    <property type="taxonomic scope" value="Bacteria"/>
</dbReference>
<keyword evidence="3" id="KW-1185">Reference proteome</keyword>
<dbReference type="KEGG" id="acr:Acry_0803"/>
<dbReference type="Pfam" id="PF07929">
    <property type="entry name" value="PRiA4_ORF3"/>
    <property type="match status" value="1"/>
</dbReference>
<dbReference type="AlphaFoldDB" id="A5FWP0"/>
<dbReference type="PANTHER" id="PTHR41878:SF1">
    <property type="entry name" value="TNPR PROTEIN"/>
    <property type="match status" value="1"/>
</dbReference>
<protein>
    <recommendedName>
        <fullName evidence="1">Plasmid pRiA4b Orf3-like domain-containing protein</fullName>
    </recommendedName>
</protein>